<reference evidence="10" key="1">
    <citation type="submission" date="2021-06" db="EMBL/GenBank/DDBJ databases">
        <title>Direct submission.</title>
        <authorList>
            <person name="Lee C.-S."/>
            <person name="Jin L."/>
        </authorList>
    </citation>
    <scope>NUCLEOTIDE SEQUENCE</scope>
    <source>
        <strain evidence="10">Con5</strain>
    </source>
</reference>
<keyword evidence="7" id="KW-0732">Signal</keyword>
<dbReference type="Pfam" id="PF22638">
    <property type="entry name" value="FlgK_D1"/>
    <property type="match status" value="1"/>
</dbReference>
<feature type="domain" description="Flagellar basal-body/hook protein C-terminal" evidence="8">
    <location>
        <begin position="445"/>
        <end position="482"/>
    </location>
</feature>
<dbReference type="Proteomes" id="UP000679352">
    <property type="component" value="Chromosome"/>
</dbReference>
<sequence length="482" mass="49812">MSISYALNTALSGLTVSARAAALVSSNVANAMTPGYARRELELSARDHGGQGVRVSAILRHVDLHLLTERRQAEAGLGNRHARASLLGSIETAIGTVDSAESLGGHIAAFDSALLEAASRPESESRLKAVFVAAGRLTDHATQAAEAIQRSRSDADARIAGQVSQLNNALARVEDLNTRIRATTAAGQDGSALMDLRQQQIDAIARIIPIQEVDRGGGVVALFAQSGAALLDGKAARFGFEQTRAITPDMTQASGALSGLTLNGRAVTTTESGLIGGGSLAADFAIRDELAPAAQARLDAVVRDLIERFEDSGLDASRAPGAPGLFTDAGAAFAGGSEVGLSQRLRLNAAVDPAQGGALWRLRDGLGAAVPGVAGNSALLTALQEALVAERVPSSGAVDGGARSFAGLASDMVSAMARDRLSADQDLAYASARASGLQQQELENGVDTDQEMQKLLLIEQTFSANARVMQAVDDMLSTLMEL</sequence>
<keyword evidence="5" id="KW-0964">Secreted</keyword>
<feature type="domain" description="Flagellar hook-associated protein FlgK helical" evidence="9">
    <location>
        <begin position="90"/>
        <end position="316"/>
    </location>
</feature>
<evidence type="ECO:0000256" key="3">
    <source>
        <dbReference type="ARBA" id="ARBA00009677"/>
    </source>
</evidence>
<comment type="similarity">
    <text evidence="3">Belongs to the flagella basal body rod proteins family.</text>
</comment>
<evidence type="ECO:0000313" key="10">
    <source>
        <dbReference type="EMBL" id="QWK89039.1"/>
    </source>
</evidence>
<keyword evidence="10" id="KW-0282">Flagellum</keyword>
<proteinExistence type="inferred from homology"/>
<dbReference type="InterPro" id="IPR002371">
    <property type="entry name" value="FlgK"/>
</dbReference>
<organism evidence="10 11">
    <name type="scientific">Gemmobacter fulvus</name>
    <dbReference type="NCBI Taxonomy" id="2840474"/>
    <lineage>
        <taxon>Bacteria</taxon>
        <taxon>Pseudomonadati</taxon>
        <taxon>Pseudomonadota</taxon>
        <taxon>Alphaproteobacteria</taxon>
        <taxon>Rhodobacterales</taxon>
        <taxon>Paracoccaceae</taxon>
        <taxon>Gemmobacter</taxon>
    </lineage>
</organism>
<feature type="signal peptide" evidence="7">
    <location>
        <begin position="1"/>
        <end position="20"/>
    </location>
</feature>
<evidence type="ECO:0000259" key="9">
    <source>
        <dbReference type="Pfam" id="PF22638"/>
    </source>
</evidence>
<dbReference type="GO" id="GO:0005198">
    <property type="term" value="F:structural molecule activity"/>
    <property type="evidence" value="ECO:0007669"/>
    <property type="project" value="InterPro"/>
</dbReference>
<dbReference type="GO" id="GO:0044780">
    <property type="term" value="P:bacterial-type flagellum assembly"/>
    <property type="evidence" value="ECO:0007669"/>
    <property type="project" value="InterPro"/>
</dbReference>
<dbReference type="AlphaFoldDB" id="A0A975P3L2"/>
<dbReference type="NCBIfam" id="TIGR02492">
    <property type="entry name" value="flgK_ends"/>
    <property type="match status" value="1"/>
</dbReference>
<keyword evidence="11" id="KW-1185">Reference proteome</keyword>
<evidence type="ECO:0000259" key="8">
    <source>
        <dbReference type="Pfam" id="PF06429"/>
    </source>
</evidence>
<evidence type="ECO:0000313" key="11">
    <source>
        <dbReference type="Proteomes" id="UP000679352"/>
    </source>
</evidence>
<keyword evidence="6" id="KW-0975">Bacterial flagellum</keyword>
<keyword evidence="10" id="KW-0966">Cell projection</keyword>
<protein>
    <recommendedName>
        <fullName evidence="4">Flagellar hook-associated protein 1</fullName>
    </recommendedName>
</protein>
<evidence type="ECO:0000256" key="2">
    <source>
        <dbReference type="ARBA" id="ARBA00004613"/>
    </source>
</evidence>
<evidence type="ECO:0000256" key="5">
    <source>
        <dbReference type="ARBA" id="ARBA00022525"/>
    </source>
</evidence>
<dbReference type="PANTHER" id="PTHR30033">
    <property type="entry name" value="FLAGELLAR HOOK-ASSOCIATED PROTEIN 1"/>
    <property type="match status" value="1"/>
</dbReference>
<gene>
    <name evidence="10" type="primary">flgK</name>
    <name evidence="10" type="ORF">KM031_09085</name>
</gene>
<evidence type="ECO:0000256" key="6">
    <source>
        <dbReference type="ARBA" id="ARBA00023143"/>
    </source>
</evidence>
<evidence type="ECO:0000256" key="7">
    <source>
        <dbReference type="SAM" id="SignalP"/>
    </source>
</evidence>
<dbReference type="PANTHER" id="PTHR30033:SF1">
    <property type="entry name" value="FLAGELLAR HOOK-ASSOCIATED PROTEIN 1"/>
    <property type="match status" value="1"/>
</dbReference>
<dbReference type="GO" id="GO:0009424">
    <property type="term" value="C:bacterial-type flagellum hook"/>
    <property type="evidence" value="ECO:0007669"/>
    <property type="project" value="InterPro"/>
</dbReference>
<dbReference type="KEGG" id="gfu:KM031_09085"/>
<accession>A0A975P3L2</accession>
<dbReference type="InterPro" id="IPR053927">
    <property type="entry name" value="FlgK_helical"/>
</dbReference>
<name>A0A975P3L2_9RHOB</name>
<keyword evidence="10" id="KW-0969">Cilium</keyword>
<feature type="chain" id="PRO_5037584727" description="Flagellar hook-associated protein 1" evidence="7">
    <location>
        <begin position="21"/>
        <end position="482"/>
    </location>
</feature>
<comment type="subcellular location">
    <subcellularLocation>
        <location evidence="1">Bacterial flagellum</location>
    </subcellularLocation>
    <subcellularLocation>
        <location evidence="2">Secreted</location>
    </subcellularLocation>
</comment>
<dbReference type="GO" id="GO:0005576">
    <property type="term" value="C:extracellular region"/>
    <property type="evidence" value="ECO:0007669"/>
    <property type="project" value="UniProtKB-SubCell"/>
</dbReference>
<dbReference type="Pfam" id="PF06429">
    <property type="entry name" value="Flg_bbr_C"/>
    <property type="match status" value="1"/>
</dbReference>
<evidence type="ECO:0000256" key="4">
    <source>
        <dbReference type="ARBA" id="ARBA00016244"/>
    </source>
</evidence>
<dbReference type="EMBL" id="CP076361">
    <property type="protein sequence ID" value="QWK89039.1"/>
    <property type="molecule type" value="Genomic_DNA"/>
</dbReference>
<evidence type="ECO:0000256" key="1">
    <source>
        <dbReference type="ARBA" id="ARBA00004365"/>
    </source>
</evidence>
<dbReference type="RefSeq" id="WP_215505948.1">
    <property type="nucleotide sequence ID" value="NZ_CP076361.1"/>
</dbReference>
<dbReference type="InterPro" id="IPR010930">
    <property type="entry name" value="Flg_bb/hook_C_dom"/>
</dbReference>